<comment type="caution">
    <text evidence="2">The sequence shown here is derived from an EMBL/GenBank/DDBJ whole genome shotgun (WGS) entry which is preliminary data.</text>
</comment>
<keyword evidence="1" id="KW-1133">Transmembrane helix</keyword>
<dbReference type="Pfam" id="PF06898">
    <property type="entry name" value="YqfD"/>
    <property type="match status" value="1"/>
</dbReference>
<dbReference type="eggNOG" id="COG0561">
    <property type="taxonomic scope" value="Bacteria"/>
</dbReference>
<gene>
    <name evidence="2" type="ORF">PB1_15214</name>
</gene>
<dbReference type="EMBL" id="AFEU01000003">
    <property type="protein sequence ID" value="EIJ78919.1"/>
    <property type="molecule type" value="Genomic_DNA"/>
</dbReference>
<feature type="transmembrane region" description="Helical" evidence="1">
    <location>
        <begin position="91"/>
        <end position="112"/>
    </location>
</feature>
<dbReference type="AlphaFoldDB" id="I3DXE8"/>
<dbReference type="RefSeq" id="WP_004437996.1">
    <property type="nucleotide sequence ID" value="NZ_AFEU01000003.1"/>
</dbReference>
<keyword evidence="1" id="KW-0472">Membrane</keyword>
<dbReference type="Proteomes" id="UP000010523">
    <property type="component" value="Unassembled WGS sequence"/>
</dbReference>
<sequence>MKNHWIMFYFGIVTVKASGKGIERFINHLTKSGILVWNVKRHGTAALTFKMRLPDVNKLRVAARKSECKIEFLHGGGFPFLLKRLQKNSGFIIGILMFFILIVYLSNTIWGIEIKGASPATEHQIRKELNKMGIKIGKLQFFLDDVESIQRELTNNVQAITWVGVELKGTTFHFQIVEKNEPEKPEYLSPRHLVAKKKAVIVDMFVEKGVPIVKVHDLVLPGQLLVSGTYGKEGQTVNVAAKGEILGETWYKSEVELPLKSTFQVFNGNEYRKYYLKIGSLRLIVWGFKNPEYSVYEKERSEKKIRFLKWTLPLSIETETIRESEKVTRIYSNEDAIKMAKIAARNDLKNRLPEDAVIKGEKILHQSIENGKVNLVIHFQIIENIAQGQPIIQGD</sequence>
<keyword evidence="1" id="KW-0812">Transmembrane</keyword>
<organism evidence="2 3">
    <name type="scientific">Bacillus methanolicus PB1</name>
    <dbReference type="NCBI Taxonomy" id="997296"/>
    <lineage>
        <taxon>Bacteria</taxon>
        <taxon>Bacillati</taxon>
        <taxon>Bacillota</taxon>
        <taxon>Bacilli</taxon>
        <taxon>Bacillales</taxon>
        <taxon>Bacillaceae</taxon>
        <taxon>Bacillus</taxon>
    </lineage>
</organism>
<dbReference type="InterPro" id="IPR010690">
    <property type="entry name" value="YqfD"/>
</dbReference>
<protein>
    <submittedName>
        <fullName evidence="2">Sporulation protein</fullName>
    </submittedName>
</protein>
<accession>I3DXE8</accession>
<name>I3DXE8_BACMT</name>
<evidence type="ECO:0000313" key="2">
    <source>
        <dbReference type="EMBL" id="EIJ78919.1"/>
    </source>
</evidence>
<dbReference type="NCBIfam" id="TIGR02876">
    <property type="entry name" value="spore_yqfD"/>
    <property type="match status" value="1"/>
</dbReference>
<proteinExistence type="predicted"/>
<evidence type="ECO:0000256" key="1">
    <source>
        <dbReference type="SAM" id="Phobius"/>
    </source>
</evidence>
<dbReference type="OrthoDB" id="1640349at2"/>
<reference evidence="2 3" key="1">
    <citation type="journal article" date="2012" name="Appl. Environ. Microbiol.">
        <title>Genome Sequence of Thermotolerant Bacillus methanolicus: Features and Regulation Related to Methylotrophy and Production of L-Lysine and L-Glutamate from Methanol.</title>
        <authorList>
            <person name="Heggeset T.M."/>
            <person name="Krog A."/>
            <person name="Balzer S."/>
            <person name="Wentzel A."/>
            <person name="Ellingsen T.E."/>
            <person name="Brautaset T."/>
        </authorList>
    </citation>
    <scope>NUCLEOTIDE SEQUENCE [LARGE SCALE GENOMIC DNA]</scope>
    <source>
        <strain evidence="2 3">PB1</strain>
    </source>
</reference>
<dbReference type="PATRIC" id="fig|997296.3.peg.3207"/>
<dbReference type="PIRSF" id="PIRSF029895">
    <property type="entry name" value="SpoIV"/>
    <property type="match status" value="1"/>
</dbReference>
<evidence type="ECO:0000313" key="3">
    <source>
        <dbReference type="Proteomes" id="UP000010523"/>
    </source>
</evidence>
<dbReference type="STRING" id="997296.PB1_15214"/>
<keyword evidence="3" id="KW-1185">Reference proteome</keyword>